<evidence type="ECO:0000313" key="2">
    <source>
        <dbReference type="EMBL" id="KIP05425.1"/>
    </source>
</evidence>
<dbReference type="EMBL" id="KN840544">
    <property type="protein sequence ID" value="KIP05425.1"/>
    <property type="molecule type" value="Genomic_DNA"/>
</dbReference>
<sequence>MCPRRPGPYRQVPSVSPRGGAVAWPKHRDGPEAGKEWCPPPLSFQPYSTLSTSRSKLRICGDRRQKARAAPPPINAGHARRGGQDAENSSSHFHTLTAHACLPVAAGAGRCDAASVRQSSYQMAAKPRHRTSSTQMALCLAQESVRLPTIPGLHTSACVPTPATAQTSRSPPPPIRLRRRASPHGSCVQKRLPAASLPSAAHHPGLPWIEHLARESVLPADVAGCSLRVSEDEKAEFP</sequence>
<evidence type="ECO:0000313" key="3">
    <source>
        <dbReference type="Proteomes" id="UP000053257"/>
    </source>
</evidence>
<dbReference type="Proteomes" id="UP000053257">
    <property type="component" value="Unassembled WGS sequence"/>
</dbReference>
<organism evidence="2 3">
    <name type="scientific">Phlebiopsis gigantea (strain 11061_1 CR5-6)</name>
    <name type="common">White-rot fungus</name>
    <name type="synonym">Peniophora gigantea</name>
    <dbReference type="NCBI Taxonomy" id="745531"/>
    <lineage>
        <taxon>Eukaryota</taxon>
        <taxon>Fungi</taxon>
        <taxon>Dikarya</taxon>
        <taxon>Basidiomycota</taxon>
        <taxon>Agaricomycotina</taxon>
        <taxon>Agaricomycetes</taxon>
        <taxon>Polyporales</taxon>
        <taxon>Phanerochaetaceae</taxon>
        <taxon>Phlebiopsis</taxon>
    </lineage>
</organism>
<gene>
    <name evidence="2" type="ORF">PHLGIDRAFT_119859</name>
</gene>
<feature type="region of interest" description="Disordered" evidence="1">
    <location>
        <begin position="1"/>
        <end position="40"/>
    </location>
</feature>
<feature type="compositionally biased region" description="Basic and acidic residues" evidence="1">
    <location>
        <begin position="26"/>
        <end position="35"/>
    </location>
</feature>
<keyword evidence="3" id="KW-1185">Reference proteome</keyword>
<evidence type="ECO:0000256" key="1">
    <source>
        <dbReference type="SAM" id="MobiDB-lite"/>
    </source>
</evidence>
<protein>
    <submittedName>
        <fullName evidence="2">Uncharacterized protein</fullName>
    </submittedName>
</protein>
<feature type="region of interest" description="Disordered" evidence="1">
    <location>
        <begin position="63"/>
        <end position="91"/>
    </location>
</feature>
<proteinExistence type="predicted"/>
<feature type="region of interest" description="Disordered" evidence="1">
    <location>
        <begin position="158"/>
        <end position="188"/>
    </location>
</feature>
<accession>A0A0C3S8K9</accession>
<dbReference type="AlphaFoldDB" id="A0A0C3S8K9"/>
<reference evidence="2 3" key="1">
    <citation type="journal article" date="2014" name="PLoS Genet.">
        <title>Analysis of the Phlebiopsis gigantea genome, transcriptome and secretome provides insight into its pioneer colonization strategies of wood.</title>
        <authorList>
            <person name="Hori C."/>
            <person name="Ishida T."/>
            <person name="Igarashi K."/>
            <person name="Samejima M."/>
            <person name="Suzuki H."/>
            <person name="Master E."/>
            <person name="Ferreira P."/>
            <person name="Ruiz-Duenas F.J."/>
            <person name="Held B."/>
            <person name="Canessa P."/>
            <person name="Larrondo L.F."/>
            <person name="Schmoll M."/>
            <person name="Druzhinina I.S."/>
            <person name="Kubicek C.P."/>
            <person name="Gaskell J.A."/>
            <person name="Kersten P."/>
            <person name="St John F."/>
            <person name="Glasner J."/>
            <person name="Sabat G."/>
            <person name="Splinter BonDurant S."/>
            <person name="Syed K."/>
            <person name="Yadav J."/>
            <person name="Mgbeahuruike A.C."/>
            <person name="Kovalchuk A."/>
            <person name="Asiegbu F.O."/>
            <person name="Lackner G."/>
            <person name="Hoffmeister D."/>
            <person name="Rencoret J."/>
            <person name="Gutierrez A."/>
            <person name="Sun H."/>
            <person name="Lindquist E."/>
            <person name="Barry K."/>
            <person name="Riley R."/>
            <person name="Grigoriev I.V."/>
            <person name="Henrissat B."/>
            <person name="Kues U."/>
            <person name="Berka R.M."/>
            <person name="Martinez A.T."/>
            <person name="Covert S.F."/>
            <person name="Blanchette R.A."/>
            <person name="Cullen D."/>
        </authorList>
    </citation>
    <scope>NUCLEOTIDE SEQUENCE [LARGE SCALE GENOMIC DNA]</scope>
    <source>
        <strain evidence="2 3">11061_1 CR5-6</strain>
    </source>
</reference>
<dbReference type="HOGENOM" id="CLU_1166207_0_0_1"/>
<name>A0A0C3S8K9_PHLG1</name>